<dbReference type="EMBL" id="JAACJJ010000006">
    <property type="protein sequence ID" value="KAF5328054.1"/>
    <property type="molecule type" value="Genomic_DNA"/>
</dbReference>
<proteinExistence type="predicted"/>
<protein>
    <submittedName>
        <fullName evidence="2">Uncharacterized protein</fullName>
    </submittedName>
</protein>
<dbReference type="OrthoDB" id="3270417at2759"/>
<evidence type="ECO:0000256" key="1">
    <source>
        <dbReference type="SAM" id="Phobius"/>
    </source>
</evidence>
<comment type="caution">
    <text evidence="2">The sequence shown here is derived from an EMBL/GenBank/DDBJ whole genome shotgun (WGS) entry which is preliminary data.</text>
</comment>
<keyword evidence="3" id="KW-1185">Reference proteome</keyword>
<evidence type="ECO:0000313" key="3">
    <source>
        <dbReference type="Proteomes" id="UP000567179"/>
    </source>
</evidence>
<evidence type="ECO:0000313" key="2">
    <source>
        <dbReference type="EMBL" id="KAF5328054.1"/>
    </source>
</evidence>
<dbReference type="Proteomes" id="UP000567179">
    <property type="component" value="Unassembled WGS sequence"/>
</dbReference>
<feature type="transmembrane region" description="Helical" evidence="1">
    <location>
        <begin position="32"/>
        <end position="56"/>
    </location>
</feature>
<organism evidence="2 3">
    <name type="scientific">Psilocybe cf. subviscida</name>
    <dbReference type="NCBI Taxonomy" id="2480587"/>
    <lineage>
        <taxon>Eukaryota</taxon>
        <taxon>Fungi</taxon>
        <taxon>Dikarya</taxon>
        <taxon>Basidiomycota</taxon>
        <taxon>Agaricomycotina</taxon>
        <taxon>Agaricomycetes</taxon>
        <taxon>Agaricomycetidae</taxon>
        <taxon>Agaricales</taxon>
        <taxon>Agaricineae</taxon>
        <taxon>Strophariaceae</taxon>
        <taxon>Psilocybe</taxon>
    </lineage>
</organism>
<feature type="transmembrane region" description="Helical" evidence="1">
    <location>
        <begin position="71"/>
        <end position="88"/>
    </location>
</feature>
<accession>A0A8H5BR72</accession>
<name>A0A8H5BR72_9AGAR</name>
<dbReference type="AlphaFoldDB" id="A0A8H5BR72"/>
<reference evidence="2 3" key="1">
    <citation type="journal article" date="2020" name="ISME J.">
        <title>Uncovering the hidden diversity of litter-decomposition mechanisms in mushroom-forming fungi.</title>
        <authorList>
            <person name="Floudas D."/>
            <person name="Bentzer J."/>
            <person name="Ahren D."/>
            <person name="Johansson T."/>
            <person name="Persson P."/>
            <person name="Tunlid A."/>
        </authorList>
    </citation>
    <scope>NUCLEOTIDE SEQUENCE [LARGE SCALE GENOMIC DNA]</scope>
    <source>
        <strain evidence="2 3">CBS 101986</strain>
    </source>
</reference>
<gene>
    <name evidence="2" type="ORF">D9619_013652</name>
</gene>
<keyword evidence="1" id="KW-0812">Transmembrane</keyword>
<keyword evidence="1" id="KW-1133">Transmembrane helix</keyword>
<sequence>MDVPMLYLRADHTPISDKAHSFSDFSKTVQRMMYIGIGSTAVIDTINSVVLCHLLFKASPQNHERLKSRGVVRFLILFFLGTGVLTAFNSKASLRQRMQATLELKISSTLIFGDNADEVSPVTEGPTPAAES</sequence>
<keyword evidence="1" id="KW-0472">Membrane</keyword>